<comment type="similarity">
    <text evidence="1">Belongs to the FLZ family.</text>
</comment>
<evidence type="ECO:0000313" key="7">
    <source>
        <dbReference type="Proteomes" id="UP000825935"/>
    </source>
</evidence>
<sequence length="268" mass="29971">MLGWSSTPPVQHRSSGKSYLPNSHEIVHFFQEDEKPVLQSPHQIVIGFDLGADSRKAFSQSCESPRSVLEPELMLCSQARRATSSFCKSPLSALGSLLADCARVGNSSCKVEKSSAESSPCHTVSKTDNPTYHDYRLNACRNLKSDALGKDETVSAPRHASKTSQSAVRARERGHVKPRLTINFSCEDDFGAQAEHTCSLESIFSPASPVSSHHRFESLSSDFLSKCVWCKRKLVKEKDIYMYRGDQAFCSQECRYMRIIVDERRGRE</sequence>
<name>A0A8T2RBY1_CERRI</name>
<feature type="region of interest" description="Disordered" evidence="4">
    <location>
        <begin position="151"/>
        <end position="172"/>
    </location>
</feature>
<accession>A0A8T2RBY1</accession>
<comment type="caution">
    <text evidence="6">The sequence shown here is derived from an EMBL/GenBank/DDBJ whole genome shotgun (WGS) entry which is preliminary data.</text>
</comment>
<proteinExistence type="inferred from homology"/>
<dbReference type="GO" id="GO:0046872">
    <property type="term" value="F:metal ion binding"/>
    <property type="evidence" value="ECO:0007669"/>
    <property type="project" value="UniProtKB-KW"/>
</dbReference>
<evidence type="ECO:0000256" key="4">
    <source>
        <dbReference type="SAM" id="MobiDB-lite"/>
    </source>
</evidence>
<evidence type="ECO:0000256" key="2">
    <source>
        <dbReference type="ARBA" id="ARBA00022723"/>
    </source>
</evidence>
<dbReference type="OrthoDB" id="1927223at2759"/>
<dbReference type="InterPro" id="IPR044604">
    <property type="entry name" value="FLZ12/13/14"/>
</dbReference>
<keyword evidence="2" id="KW-0479">Metal-binding</keyword>
<dbReference type="Pfam" id="PF04570">
    <property type="entry name" value="zf-FLZ"/>
    <property type="match status" value="1"/>
</dbReference>
<evidence type="ECO:0000313" key="6">
    <source>
        <dbReference type="EMBL" id="KAH7293956.1"/>
    </source>
</evidence>
<organism evidence="6 7">
    <name type="scientific">Ceratopteris richardii</name>
    <name type="common">Triangle waterfern</name>
    <dbReference type="NCBI Taxonomy" id="49495"/>
    <lineage>
        <taxon>Eukaryota</taxon>
        <taxon>Viridiplantae</taxon>
        <taxon>Streptophyta</taxon>
        <taxon>Embryophyta</taxon>
        <taxon>Tracheophyta</taxon>
        <taxon>Polypodiopsida</taxon>
        <taxon>Polypodiidae</taxon>
        <taxon>Polypodiales</taxon>
        <taxon>Pteridineae</taxon>
        <taxon>Pteridaceae</taxon>
        <taxon>Parkerioideae</taxon>
        <taxon>Ceratopteris</taxon>
    </lineage>
</organism>
<dbReference type="PROSITE" id="PS51795">
    <property type="entry name" value="ZF_FLZ"/>
    <property type="match status" value="1"/>
</dbReference>
<evidence type="ECO:0000259" key="5">
    <source>
        <dbReference type="PROSITE" id="PS51795"/>
    </source>
</evidence>
<feature type="zinc finger region" description="FLZ-type" evidence="3">
    <location>
        <begin position="222"/>
        <end position="266"/>
    </location>
</feature>
<evidence type="ECO:0000256" key="1">
    <source>
        <dbReference type="ARBA" id="ARBA00009374"/>
    </source>
</evidence>
<dbReference type="PANTHER" id="PTHR47208:SF1">
    <property type="entry name" value="OS02G0174800 PROTEIN"/>
    <property type="match status" value="1"/>
</dbReference>
<dbReference type="InterPro" id="IPR007650">
    <property type="entry name" value="Zf-FLZ_dom"/>
</dbReference>
<dbReference type="AlphaFoldDB" id="A0A8T2RBY1"/>
<protein>
    <recommendedName>
        <fullName evidence="5">FLZ-type domain-containing protein</fullName>
    </recommendedName>
</protein>
<dbReference type="PANTHER" id="PTHR47208">
    <property type="entry name" value="OS02G0174800 PROTEIN"/>
    <property type="match status" value="1"/>
</dbReference>
<dbReference type="Proteomes" id="UP000825935">
    <property type="component" value="Chromosome 28"/>
</dbReference>
<dbReference type="EMBL" id="CM035433">
    <property type="protein sequence ID" value="KAH7293956.1"/>
    <property type="molecule type" value="Genomic_DNA"/>
</dbReference>
<reference evidence="6" key="1">
    <citation type="submission" date="2021-08" db="EMBL/GenBank/DDBJ databases">
        <title>WGS assembly of Ceratopteris richardii.</title>
        <authorList>
            <person name="Marchant D.B."/>
            <person name="Chen G."/>
            <person name="Jenkins J."/>
            <person name="Shu S."/>
            <person name="Leebens-Mack J."/>
            <person name="Grimwood J."/>
            <person name="Schmutz J."/>
            <person name="Soltis P."/>
            <person name="Soltis D."/>
            <person name="Chen Z.-H."/>
        </authorList>
    </citation>
    <scope>NUCLEOTIDE SEQUENCE</scope>
    <source>
        <strain evidence="6">Whitten #5841</strain>
        <tissue evidence="6">Leaf</tissue>
    </source>
</reference>
<keyword evidence="7" id="KW-1185">Reference proteome</keyword>
<dbReference type="OMA" id="NDEHMEG"/>
<feature type="domain" description="FLZ-type" evidence="5">
    <location>
        <begin position="222"/>
        <end position="266"/>
    </location>
</feature>
<evidence type="ECO:0000256" key="3">
    <source>
        <dbReference type="PROSITE-ProRule" id="PRU01131"/>
    </source>
</evidence>
<gene>
    <name evidence="6" type="ORF">KP509_28G049900</name>
</gene>